<reference evidence="1 2" key="1">
    <citation type="submission" date="2017-12" db="EMBL/GenBank/DDBJ databases">
        <title>Legionella sainthelensi LA01-117, whole genome sequence of a clinical isolate from New Zealand.</title>
        <authorList>
            <person name="Cree S.L."/>
            <person name="Slow S."/>
            <person name="Kennedy M.A."/>
            <person name="Murdoch D.R."/>
            <person name="Biggs P.J."/>
            <person name="Anderson T."/>
        </authorList>
    </citation>
    <scope>NUCLEOTIDE SEQUENCE [LARGE SCALE GENOMIC DNA]</scope>
    <source>
        <strain evidence="1 2">LA01-117</strain>
    </source>
</reference>
<dbReference type="EMBL" id="CP025491">
    <property type="protein sequence ID" value="AUH72635.1"/>
    <property type="molecule type" value="Genomic_DNA"/>
</dbReference>
<dbReference type="KEGG" id="lsh:CAB17_11675"/>
<gene>
    <name evidence="1" type="ORF">CAB17_11675</name>
</gene>
<evidence type="ECO:0000313" key="2">
    <source>
        <dbReference type="Proteomes" id="UP000234343"/>
    </source>
</evidence>
<accession>A0A2H5FM54</accession>
<dbReference type="Proteomes" id="UP000234343">
    <property type="component" value="Chromosome"/>
</dbReference>
<protein>
    <submittedName>
        <fullName evidence="1">Uncharacterized protein</fullName>
    </submittedName>
</protein>
<evidence type="ECO:0000313" key="1">
    <source>
        <dbReference type="EMBL" id="AUH72635.1"/>
    </source>
</evidence>
<dbReference type="AlphaFoldDB" id="A0A2H5FM54"/>
<proteinExistence type="predicted"/>
<sequence>MRDESKTALINKIKIIIGKTKWSHENGIQVESDFYDLAQILRELKKQKDKKLDFLHQLDIFTIIYIQLLPLTKEIPQNTPPGSVDNILTPEKIDYLINNILDFLIKIPINYTICFAIPLFKGEQLFQFDRVSIHLSYEAPENIGLFNALINNSDPINRVSSPDGLLCRAQGFCYNVNNDTFKQALSLLKVFIQQGLSKKLFIKNRNSINNRFSGLFSQNEKNIPIFYAYIKDELDGTTLKRELPDHLSCFLDKLKINTDNDSIRSRSHEEIEKFFQRCSSIAYAENQNIKSIKSAIEWAFDSYTYEEYDDSMSFLQVCFGLEALFTENGVDIKEEKASILSTLSLKCAYLISSTVEERKQNIDKIKEIYSLRSKLVHGRQNSLKRSEKDLLYYGRKILELSIEKEIKMNIGNIIP</sequence>
<keyword evidence="2" id="KW-1185">Reference proteome</keyword>
<name>A0A2H5FM54_9GAMM</name>
<dbReference type="RefSeq" id="WP_101900244.1">
    <property type="nucleotide sequence ID" value="NZ_CP025491.2"/>
</dbReference>
<organism evidence="1 2">
    <name type="scientific">Legionella sainthelensi</name>
    <dbReference type="NCBI Taxonomy" id="28087"/>
    <lineage>
        <taxon>Bacteria</taxon>
        <taxon>Pseudomonadati</taxon>
        <taxon>Pseudomonadota</taxon>
        <taxon>Gammaproteobacteria</taxon>
        <taxon>Legionellales</taxon>
        <taxon>Legionellaceae</taxon>
        <taxon>Legionella</taxon>
    </lineage>
</organism>